<dbReference type="AlphaFoldDB" id="T0L7M2"/>
<accession>T0L7M2</accession>
<protein>
    <submittedName>
        <fullName evidence="1">Uncharacterized protein</fullName>
    </submittedName>
</protein>
<sequence>MPYGYLGKACHFTCPDLKP</sequence>
<organism evidence="1 2">
    <name type="scientific">Colletotrichum gloeosporioides (strain Cg-14)</name>
    <name type="common">Anthracnose fungus</name>
    <name type="synonym">Glomerella cingulata</name>
    <dbReference type="NCBI Taxonomy" id="1237896"/>
    <lineage>
        <taxon>Eukaryota</taxon>
        <taxon>Fungi</taxon>
        <taxon>Dikarya</taxon>
        <taxon>Ascomycota</taxon>
        <taxon>Pezizomycotina</taxon>
        <taxon>Sordariomycetes</taxon>
        <taxon>Hypocreomycetidae</taxon>
        <taxon>Glomerellales</taxon>
        <taxon>Glomerellaceae</taxon>
        <taxon>Colletotrichum</taxon>
        <taxon>Colletotrichum gloeosporioides species complex</taxon>
    </lineage>
</organism>
<dbReference type="HOGENOM" id="CLU_3429962_0_0_1"/>
<name>T0L7M2_COLGC</name>
<reference evidence="2" key="1">
    <citation type="journal article" date="2013" name="Mol. Plant Microbe Interact.">
        <title>Global aspects of pacC regulation of pathogenicity genes in Colletotrichum gloeosporioides as revealed by transcriptome analysis.</title>
        <authorList>
            <person name="Alkan N."/>
            <person name="Meng X."/>
            <person name="Friedlander G."/>
            <person name="Reuveni E."/>
            <person name="Sukno S."/>
            <person name="Sherman A."/>
            <person name="Thon M."/>
            <person name="Fluhr R."/>
            <person name="Prusky D."/>
        </authorList>
    </citation>
    <scope>NUCLEOTIDE SEQUENCE [LARGE SCALE GENOMIC DNA]</scope>
    <source>
        <strain evidence="2">Cg-14</strain>
    </source>
</reference>
<evidence type="ECO:0000313" key="2">
    <source>
        <dbReference type="Proteomes" id="UP000015530"/>
    </source>
</evidence>
<dbReference type="Proteomes" id="UP000015530">
    <property type="component" value="Unassembled WGS sequence"/>
</dbReference>
<comment type="caution">
    <text evidence="1">The sequence shown here is derived from an EMBL/GenBank/DDBJ whole genome shotgun (WGS) entry which is preliminary data.</text>
</comment>
<proteinExistence type="predicted"/>
<evidence type="ECO:0000313" key="1">
    <source>
        <dbReference type="EMBL" id="EQB44330.1"/>
    </source>
</evidence>
<gene>
    <name evidence="1" type="ORF">CGLO_16935</name>
</gene>
<dbReference type="EMBL" id="AMYD01004028">
    <property type="protein sequence ID" value="EQB44330.1"/>
    <property type="molecule type" value="Genomic_DNA"/>
</dbReference>